<evidence type="ECO:0000256" key="1">
    <source>
        <dbReference type="ARBA" id="ARBA00001933"/>
    </source>
</evidence>
<accession>A0AB35XG67</accession>
<gene>
    <name evidence="7" type="ORF">V7F78_04805</name>
</gene>
<keyword evidence="7" id="KW-0808">Transferase</keyword>
<evidence type="ECO:0000313" key="8">
    <source>
        <dbReference type="Proteomes" id="UP001309299"/>
    </source>
</evidence>
<dbReference type="PANTHER" id="PTHR43525:SF2">
    <property type="entry name" value="CYSTATHIONINE BETA-LYASE-RELATED"/>
    <property type="match status" value="1"/>
</dbReference>
<evidence type="ECO:0000313" key="7">
    <source>
        <dbReference type="EMBL" id="MEH1546339.1"/>
    </source>
</evidence>
<reference evidence="7" key="1">
    <citation type="submission" date="2024-02" db="EMBL/GenBank/DDBJ databases">
        <title>Bacterial skin colonization with Propionibacterium avidum as a risk factor for Periprosthetic Joint Infections - a single-center prospective study.</title>
        <authorList>
            <person name="Achermann Y."/>
        </authorList>
    </citation>
    <scope>NUCLEOTIDE SEQUENCE</scope>
    <source>
        <strain evidence="7">PAVI-2017310195</strain>
    </source>
</reference>
<dbReference type="GO" id="GO:0008483">
    <property type="term" value="F:transaminase activity"/>
    <property type="evidence" value="ECO:0007669"/>
    <property type="project" value="UniProtKB-KW"/>
</dbReference>
<evidence type="ECO:0000259" key="6">
    <source>
        <dbReference type="Pfam" id="PF00155"/>
    </source>
</evidence>
<sequence length="417" mass="45753">MSPTCSHMPGERALHRGNAPVEDYGRTAMTGFDFDSPTVEWLRSRGTARWEDVAEGVIPLWVAEMDFRVAPPIQQAIEDMVAKHAYGYPRDNGLRHSWAAWTKKVQGLTVDPLKVRYLRNVLSGVQLAIRTYSAPGSPVIVPSPAYMPFWKVPGLEGREIISVPMVDSDLGWTLDLDGIDAAFTKGAGSIILCQPYNPLGRVFTADELRGLAGVVERHHGFVISDEIHGPLVPACEKRKASVPYASVSEQAAAHSVLVSSASKSFNIPGLMTAFISLFTDEQVKLWDQKVHPLDAEGATTIGMAANKAAFDSGQEWLDAANCYIHDNAVWLSETLADQLPGVSYRIPEGTYLGWLDFSAYELPASPGEWLLRHARIRLNDGPTFGPGGEGHARINFATPRYLLEEAVDRMISAINDR</sequence>
<dbReference type="InterPro" id="IPR015424">
    <property type="entry name" value="PyrdxlP-dep_Trfase"/>
</dbReference>
<dbReference type="EMBL" id="JBAKUA010000005">
    <property type="protein sequence ID" value="MEH1546339.1"/>
    <property type="molecule type" value="Genomic_DNA"/>
</dbReference>
<dbReference type="GO" id="GO:0047804">
    <property type="term" value="F:cysteine-S-conjugate beta-lyase activity"/>
    <property type="evidence" value="ECO:0007669"/>
    <property type="project" value="UniProtKB-EC"/>
</dbReference>
<protein>
    <recommendedName>
        <fullName evidence="2">cysteine-S-conjugate beta-lyase</fullName>
        <ecNumber evidence="2">4.4.1.13</ecNumber>
    </recommendedName>
</protein>
<comment type="caution">
    <text evidence="7">The sequence shown here is derived from an EMBL/GenBank/DDBJ whole genome shotgun (WGS) entry which is preliminary data.</text>
</comment>
<dbReference type="EC" id="4.4.1.13" evidence="2"/>
<keyword evidence="4" id="KW-0456">Lyase</keyword>
<dbReference type="InterPro" id="IPR051798">
    <property type="entry name" value="Class-II_PLP-Dep_Aminotrans"/>
</dbReference>
<dbReference type="RefSeq" id="WP_231097106.1">
    <property type="nucleotide sequence ID" value="NZ_CABKSM010000001.1"/>
</dbReference>
<evidence type="ECO:0000256" key="4">
    <source>
        <dbReference type="ARBA" id="ARBA00023239"/>
    </source>
</evidence>
<dbReference type="CDD" id="cd00609">
    <property type="entry name" value="AAT_like"/>
    <property type="match status" value="1"/>
</dbReference>
<dbReference type="InterPro" id="IPR015421">
    <property type="entry name" value="PyrdxlP-dep_Trfase_major"/>
</dbReference>
<dbReference type="GO" id="GO:0030170">
    <property type="term" value="F:pyridoxal phosphate binding"/>
    <property type="evidence" value="ECO:0007669"/>
    <property type="project" value="InterPro"/>
</dbReference>
<dbReference type="AlphaFoldDB" id="A0AB35XG67"/>
<dbReference type="InterPro" id="IPR004839">
    <property type="entry name" value="Aminotransferase_I/II_large"/>
</dbReference>
<evidence type="ECO:0000256" key="2">
    <source>
        <dbReference type="ARBA" id="ARBA00012224"/>
    </source>
</evidence>
<dbReference type="Gene3D" id="3.90.1150.10">
    <property type="entry name" value="Aspartate Aminotransferase, domain 1"/>
    <property type="match status" value="1"/>
</dbReference>
<comment type="cofactor">
    <cofactor evidence="1">
        <name>pyridoxal 5'-phosphate</name>
        <dbReference type="ChEBI" id="CHEBI:597326"/>
    </cofactor>
</comment>
<dbReference type="Proteomes" id="UP001309299">
    <property type="component" value="Unassembled WGS sequence"/>
</dbReference>
<keyword evidence="3" id="KW-0663">Pyridoxal phosphate</keyword>
<name>A0AB35XG67_9ACTN</name>
<dbReference type="Gene3D" id="3.40.640.10">
    <property type="entry name" value="Type I PLP-dependent aspartate aminotransferase-like (Major domain)"/>
    <property type="match status" value="1"/>
</dbReference>
<evidence type="ECO:0000256" key="5">
    <source>
        <dbReference type="ARBA" id="ARBA00037974"/>
    </source>
</evidence>
<feature type="domain" description="Aminotransferase class I/classII large" evidence="6">
    <location>
        <begin position="77"/>
        <end position="409"/>
    </location>
</feature>
<dbReference type="Pfam" id="PF00155">
    <property type="entry name" value="Aminotran_1_2"/>
    <property type="match status" value="1"/>
</dbReference>
<dbReference type="InterPro" id="IPR015422">
    <property type="entry name" value="PyrdxlP-dep_Trfase_small"/>
</dbReference>
<organism evidence="7 8">
    <name type="scientific">Cutibacterium avidum</name>
    <dbReference type="NCBI Taxonomy" id="33010"/>
    <lineage>
        <taxon>Bacteria</taxon>
        <taxon>Bacillati</taxon>
        <taxon>Actinomycetota</taxon>
        <taxon>Actinomycetes</taxon>
        <taxon>Propionibacteriales</taxon>
        <taxon>Propionibacteriaceae</taxon>
        <taxon>Cutibacterium</taxon>
    </lineage>
</organism>
<proteinExistence type="inferred from homology"/>
<dbReference type="PANTHER" id="PTHR43525">
    <property type="entry name" value="PROTEIN MALY"/>
    <property type="match status" value="1"/>
</dbReference>
<comment type="similarity">
    <text evidence="5">Belongs to the class-II pyridoxal-phosphate-dependent aminotransferase family. MalY/PatB cystathionine beta-lyase subfamily.</text>
</comment>
<keyword evidence="7" id="KW-0032">Aminotransferase</keyword>
<dbReference type="SUPFAM" id="SSF53383">
    <property type="entry name" value="PLP-dependent transferases"/>
    <property type="match status" value="1"/>
</dbReference>
<evidence type="ECO:0000256" key="3">
    <source>
        <dbReference type="ARBA" id="ARBA00022898"/>
    </source>
</evidence>